<gene>
    <name evidence="1" type="ORF">ACFO0E_05380</name>
</gene>
<organism evidence="1 2">
    <name type="scientific">Chromohalobacter beijerinckii</name>
    <dbReference type="NCBI Taxonomy" id="86179"/>
    <lineage>
        <taxon>Bacteria</taxon>
        <taxon>Pseudomonadati</taxon>
        <taxon>Pseudomonadota</taxon>
        <taxon>Gammaproteobacteria</taxon>
        <taxon>Oceanospirillales</taxon>
        <taxon>Halomonadaceae</taxon>
        <taxon>Chromohalobacter</taxon>
    </lineage>
</organism>
<sequence>MADISFDANYYYEQKLNQLQEQDSEQYADWSVADVALSFNENGLTAEEHYEQYGAAEGLNPSAEFDTQAYLSAKLGQLQEQDSEQYADWTVEDVAQAFADNGLSPLEHFNQFGQDEGLEATPAAASDLTEALETLQTAESNLADFLEAGEYEDTDAVDAELTTEQGELDTHIATPGVADYNEDTLNVLKAKLQDAQDTLAENNAAADEVEGLSTAISALKTAEDANVAAVEAQGDADTAAEAEIAKFQVANGDLTLTEDLDNTLPAEYDADVPADNILVSDGAGQDLIEVNEDGDLVISEGAEDYDGIDALLTSVQDYSNAIAAANTTNTNLTSALEEAVELTADVQADLEAAAEAQSDDVAGFEADVSGLIAGDGSIGFSQSVTFTAVDSDGNVVQDDADTDATTDATVETVVTDIFDAEATIETIEGIVEEREELIADRDAAQEVVDQKDAFVEARDEAEANLTDDEADGGFGVNLVDLGGTGTAEDDLFIFSAGDDTSTDQFGAAGEDQIYVGDSFTRVDLAADADFTEEQGDVSTMEVFFQQDGADAVLTFEDKAFAGNGSSASEDLTEVTLTGVNVDDLSLDSGYVSVA</sequence>
<name>A0ABV8XAH1_9GAMM</name>
<dbReference type="EMBL" id="JBHSEO010000020">
    <property type="protein sequence ID" value="MFC4415843.1"/>
    <property type="molecule type" value="Genomic_DNA"/>
</dbReference>
<evidence type="ECO:0000313" key="2">
    <source>
        <dbReference type="Proteomes" id="UP001596015"/>
    </source>
</evidence>
<comment type="caution">
    <text evidence="1">The sequence shown here is derived from an EMBL/GenBank/DDBJ whole genome shotgun (WGS) entry which is preliminary data.</text>
</comment>
<evidence type="ECO:0000313" key="1">
    <source>
        <dbReference type="EMBL" id="MFC4415843.1"/>
    </source>
</evidence>
<accession>A0ABV8XAH1</accession>
<proteinExistence type="predicted"/>
<dbReference type="RefSeq" id="WP_246940896.1">
    <property type="nucleotide sequence ID" value="NZ_JAKGAK010000005.1"/>
</dbReference>
<reference evidence="2" key="1">
    <citation type="journal article" date="2019" name="Int. J. Syst. Evol. Microbiol.">
        <title>The Global Catalogue of Microorganisms (GCM) 10K type strain sequencing project: providing services to taxonomists for standard genome sequencing and annotation.</title>
        <authorList>
            <consortium name="The Broad Institute Genomics Platform"/>
            <consortium name="The Broad Institute Genome Sequencing Center for Infectious Disease"/>
            <person name="Wu L."/>
            <person name="Ma J."/>
        </authorList>
    </citation>
    <scope>NUCLEOTIDE SEQUENCE [LARGE SCALE GENOMIC DNA]</scope>
    <source>
        <strain evidence="2">CCUG 49679</strain>
    </source>
</reference>
<keyword evidence="2" id="KW-1185">Reference proteome</keyword>
<dbReference type="Proteomes" id="UP001596015">
    <property type="component" value="Unassembled WGS sequence"/>
</dbReference>
<protein>
    <submittedName>
        <fullName evidence="1">Uncharacterized protein</fullName>
    </submittedName>
</protein>